<accession>A0A8H7A8S7</accession>
<dbReference type="CDD" id="cd02440">
    <property type="entry name" value="AdoMet_MTases"/>
    <property type="match status" value="1"/>
</dbReference>
<dbReference type="Gene3D" id="3.40.50.150">
    <property type="entry name" value="Vaccinia Virus protein VP39"/>
    <property type="match status" value="1"/>
</dbReference>
<dbReference type="PANTHER" id="PTHR43317:SF1">
    <property type="entry name" value="THERMOSPERMINE SYNTHASE ACAULIS5"/>
    <property type="match status" value="1"/>
</dbReference>
<feature type="transmembrane region" description="Helical" evidence="3">
    <location>
        <begin position="131"/>
        <end position="147"/>
    </location>
</feature>
<feature type="transmembrane region" description="Helical" evidence="3">
    <location>
        <begin position="94"/>
        <end position="111"/>
    </location>
</feature>
<dbReference type="NCBIfam" id="NF037959">
    <property type="entry name" value="MFS_SpdSyn"/>
    <property type="match status" value="1"/>
</dbReference>
<evidence type="ECO:0000256" key="3">
    <source>
        <dbReference type="SAM" id="Phobius"/>
    </source>
</evidence>
<keyword evidence="5" id="KW-1185">Reference proteome</keyword>
<proteinExistence type="predicted"/>
<dbReference type="Pfam" id="PF01564">
    <property type="entry name" value="Spermine_synth"/>
    <property type="match status" value="1"/>
</dbReference>
<dbReference type="PANTHER" id="PTHR43317">
    <property type="entry name" value="THERMOSPERMINE SYNTHASE ACAULIS5"/>
    <property type="match status" value="1"/>
</dbReference>
<feature type="transmembrane region" description="Helical" evidence="3">
    <location>
        <begin position="187"/>
        <end position="208"/>
    </location>
</feature>
<dbReference type="EMBL" id="JAACFV010000175">
    <property type="protein sequence ID" value="KAF7503489.1"/>
    <property type="molecule type" value="Genomic_DNA"/>
</dbReference>
<evidence type="ECO:0000256" key="1">
    <source>
        <dbReference type="ARBA" id="ARBA00023115"/>
    </source>
</evidence>
<dbReference type="OrthoDB" id="2016285at2759"/>
<dbReference type="SUPFAM" id="SSF53335">
    <property type="entry name" value="S-adenosyl-L-methionine-dependent methyltransferases"/>
    <property type="match status" value="1"/>
</dbReference>
<feature type="compositionally biased region" description="Basic and acidic residues" evidence="2">
    <location>
        <begin position="7"/>
        <end position="18"/>
    </location>
</feature>
<evidence type="ECO:0000256" key="2">
    <source>
        <dbReference type="SAM" id="MobiDB-lite"/>
    </source>
</evidence>
<organism evidence="4 5">
    <name type="scientific">Endocarpon pusillum</name>
    <dbReference type="NCBI Taxonomy" id="364733"/>
    <lineage>
        <taxon>Eukaryota</taxon>
        <taxon>Fungi</taxon>
        <taxon>Dikarya</taxon>
        <taxon>Ascomycota</taxon>
        <taxon>Pezizomycotina</taxon>
        <taxon>Eurotiomycetes</taxon>
        <taxon>Chaetothyriomycetidae</taxon>
        <taxon>Verrucariales</taxon>
        <taxon>Verrucariaceae</taxon>
        <taxon>Endocarpon</taxon>
    </lineage>
</organism>
<dbReference type="GO" id="GO:0006596">
    <property type="term" value="P:polyamine biosynthetic process"/>
    <property type="evidence" value="ECO:0007669"/>
    <property type="project" value="UniProtKB-KW"/>
</dbReference>
<name>A0A8H7A8S7_9EURO</name>
<dbReference type="AlphaFoldDB" id="A0A8H7A8S7"/>
<feature type="transmembrane region" description="Helical" evidence="3">
    <location>
        <begin position="36"/>
        <end position="58"/>
    </location>
</feature>
<gene>
    <name evidence="4" type="ORF">GJ744_003680</name>
</gene>
<feature type="region of interest" description="Disordered" evidence="2">
    <location>
        <begin position="1"/>
        <end position="22"/>
    </location>
</feature>
<comment type="caution">
    <text evidence="4">The sequence shown here is derived from an EMBL/GenBank/DDBJ whole genome shotgun (WGS) entry which is preliminary data.</text>
</comment>
<evidence type="ECO:0008006" key="6">
    <source>
        <dbReference type="Google" id="ProtNLM"/>
    </source>
</evidence>
<keyword evidence="3" id="KW-0472">Membrane</keyword>
<keyword evidence="3" id="KW-0812">Transmembrane</keyword>
<sequence length="576" mass="64424">MAKVARPKNEQGRSKKDPPPSVPRIPIWSNVSFHKALQLIILGAVYSPISWLSLTAVYGSLPSALYHNLGKYLSSLIGFLGWKQLRKILPPDIVRWLPAFAFWIPTLQFSLFKYSSALGPVYGPVITELLTYYPLTLLSLFAAGTFLDEIDFSGLGSTVAEHGPSVGTYFVFTTIEKIAKSIFLRNIGSNIVVSRIGLQVIIAIMYALAIPKAVLWPIIPAIAFTMTYNVHNPLQRTTNVLNSTLQLHNFTLIDRQESITGYISVLDNSAAHYRVMRCDHSLLGGEWKIPLRKGKRPARAQEPIYAIFTMLEAVRLVEMNNGQPRRPDPESTALNIGLGIGTAPGALIAHGINTTIVELDPVVYDFAVKYFGLPSNHTPIIGDAVHLVEDAQARNITTKYDYIIHDVFTGGAEPVDLFTQEFLSGLKYLLKEDGVIAINYAGDLSLPSASHVIRTIFSVFHACRIFREALPEEAASSEKTEDFTNMVIFCTHPSSSGNKPLTFRQPVLADFLESGARQQYLFPRPELEIKKEVFEFEGPVLKRGQTKQLERWHHRSAVGHWRIMRTVLPDLVWENW</sequence>
<evidence type="ECO:0000313" key="4">
    <source>
        <dbReference type="EMBL" id="KAF7503489.1"/>
    </source>
</evidence>
<dbReference type="Proteomes" id="UP000606974">
    <property type="component" value="Unassembled WGS sequence"/>
</dbReference>
<evidence type="ECO:0000313" key="5">
    <source>
        <dbReference type="Proteomes" id="UP000606974"/>
    </source>
</evidence>
<dbReference type="InterPro" id="IPR029063">
    <property type="entry name" value="SAM-dependent_MTases_sf"/>
</dbReference>
<dbReference type="FunFam" id="3.40.50.150:FF:000288">
    <property type="entry name" value="Spermine/spermidine synthase, putative"/>
    <property type="match status" value="1"/>
</dbReference>
<keyword evidence="3" id="KW-1133">Transmembrane helix</keyword>
<reference evidence="4" key="1">
    <citation type="submission" date="2020-02" db="EMBL/GenBank/DDBJ databases">
        <authorList>
            <person name="Palmer J.M."/>
        </authorList>
    </citation>
    <scope>NUCLEOTIDE SEQUENCE</scope>
    <source>
        <strain evidence="4">EPUS1.4</strain>
        <tissue evidence="4">Thallus</tissue>
    </source>
</reference>
<keyword evidence="1" id="KW-0620">Polyamine biosynthesis</keyword>
<protein>
    <recommendedName>
        <fullName evidence="6">PABS domain-containing protein</fullName>
    </recommendedName>
</protein>